<protein>
    <submittedName>
        <fullName evidence="2">Uncharacterized protein</fullName>
    </submittedName>
</protein>
<evidence type="ECO:0000313" key="2">
    <source>
        <dbReference type="EMBL" id="KAK5532514.1"/>
    </source>
</evidence>
<evidence type="ECO:0000256" key="1">
    <source>
        <dbReference type="SAM" id="MobiDB-lite"/>
    </source>
</evidence>
<proteinExistence type="predicted"/>
<dbReference type="Proteomes" id="UP001345827">
    <property type="component" value="Unassembled WGS sequence"/>
</dbReference>
<gene>
    <name evidence="2" type="ORF">LTR25_008047</name>
</gene>
<name>A0AAV9PZG0_9PEZI</name>
<evidence type="ECO:0000313" key="3">
    <source>
        <dbReference type="Proteomes" id="UP001345827"/>
    </source>
</evidence>
<reference evidence="2 3" key="1">
    <citation type="submission" date="2023-06" db="EMBL/GenBank/DDBJ databases">
        <title>Black Yeasts Isolated from many extreme environments.</title>
        <authorList>
            <person name="Coleine C."/>
            <person name="Stajich J.E."/>
            <person name="Selbmann L."/>
        </authorList>
    </citation>
    <scope>NUCLEOTIDE SEQUENCE [LARGE SCALE GENOMIC DNA]</scope>
    <source>
        <strain evidence="2 3">CCFEE 5887</strain>
    </source>
</reference>
<dbReference type="AlphaFoldDB" id="A0AAV9PZG0"/>
<feature type="region of interest" description="Disordered" evidence="1">
    <location>
        <begin position="1"/>
        <end position="56"/>
    </location>
</feature>
<sequence length="291" mass="33619">MVASRFADQPQGGQGELEEEDIDDEDCECSDGDSECGCRLEDDDEDDGSTKSYDGSDADYYYVLKEEREERKQEKLLEQKEKERQRDIDINKEEEVRVAYKSLSKVRKERETVGVGMLAGQSFKLFCSDHVDIFYSDSRVYGTKRVEFRQLDNTEIPDSHKLEPGNETDVLYGDVYLDADANCGFGPFSPPKRASRKTFKVKSCDGMYELSFKFIGNGYLRLRVSREMVFLNPYIASPRAPPATAPETFEFVGIQRDLEKERAERRAIRSPPSPRESWFEMNHPMGSWRHW</sequence>
<keyword evidence="3" id="KW-1185">Reference proteome</keyword>
<feature type="compositionally biased region" description="Acidic residues" evidence="1">
    <location>
        <begin position="16"/>
        <end position="34"/>
    </location>
</feature>
<comment type="caution">
    <text evidence="2">The sequence shown here is derived from an EMBL/GenBank/DDBJ whole genome shotgun (WGS) entry which is preliminary data.</text>
</comment>
<accession>A0AAV9PZG0</accession>
<dbReference type="EMBL" id="JAXLQG010000015">
    <property type="protein sequence ID" value="KAK5532514.1"/>
    <property type="molecule type" value="Genomic_DNA"/>
</dbReference>
<organism evidence="2 3">
    <name type="scientific">Vermiconidia calcicola</name>
    <dbReference type="NCBI Taxonomy" id="1690605"/>
    <lineage>
        <taxon>Eukaryota</taxon>
        <taxon>Fungi</taxon>
        <taxon>Dikarya</taxon>
        <taxon>Ascomycota</taxon>
        <taxon>Pezizomycotina</taxon>
        <taxon>Dothideomycetes</taxon>
        <taxon>Dothideomycetidae</taxon>
        <taxon>Mycosphaerellales</taxon>
        <taxon>Extremaceae</taxon>
        <taxon>Vermiconidia</taxon>
    </lineage>
</organism>